<name>A0A183SMA4_SCHSO</name>
<dbReference type="EMBL" id="UYSU01033215">
    <property type="protein sequence ID" value="VDL91737.1"/>
    <property type="molecule type" value="Genomic_DNA"/>
</dbReference>
<reference evidence="3" key="1">
    <citation type="submission" date="2016-06" db="UniProtKB">
        <authorList>
            <consortium name="WormBaseParasite"/>
        </authorList>
    </citation>
    <scope>IDENTIFICATION</scope>
</reference>
<accession>A0A183SMA4</accession>
<keyword evidence="2" id="KW-1185">Reference proteome</keyword>
<organism evidence="3">
    <name type="scientific">Schistocephalus solidus</name>
    <name type="common">Tapeworm</name>
    <dbReference type="NCBI Taxonomy" id="70667"/>
    <lineage>
        <taxon>Eukaryota</taxon>
        <taxon>Metazoa</taxon>
        <taxon>Spiralia</taxon>
        <taxon>Lophotrochozoa</taxon>
        <taxon>Platyhelminthes</taxon>
        <taxon>Cestoda</taxon>
        <taxon>Eucestoda</taxon>
        <taxon>Diphyllobothriidea</taxon>
        <taxon>Diphyllobothriidae</taxon>
        <taxon>Schistocephalus</taxon>
    </lineage>
</organism>
<evidence type="ECO:0000313" key="1">
    <source>
        <dbReference type="EMBL" id="VDL91737.1"/>
    </source>
</evidence>
<protein>
    <submittedName>
        <fullName evidence="1 3">Uncharacterized protein</fullName>
    </submittedName>
</protein>
<reference evidence="1 2" key="2">
    <citation type="submission" date="2018-11" db="EMBL/GenBank/DDBJ databases">
        <authorList>
            <consortium name="Pathogen Informatics"/>
        </authorList>
    </citation>
    <scope>NUCLEOTIDE SEQUENCE [LARGE SCALE GENOMIC DNA]</scope>
    <source>
        <strain evidence="1 2">NST_G2</strain>
    </source>
</reference>
<dbReference type="AlphaFoldDB" id="A0A183SMA4"/>
<proteinExistence type="predicted"/>
<sequence>MPKPCHRALVANVHAARESAWSDIFELNATTIPQQQLLLHLPQTPRRPPRRLKTTSSMPCLPRSLTLSSLLHSLRRPRRRTRLVPLPPPQ</sequence>
<gene>
    <name evidence="1" type="ORF">SSLN_LOCUS5352</name>
</gene>
<evidence type="ECO:0000313" key="3">
    <source>
        <dbReference type="WBParaSite" id="SSLN_0000552301-mRNA-1"/>
    </source>
</evidence>
<evidence type="ECO:0000313" key="2">
    <source>
        <dbReference type="Proteomes" id="UP000275846"/>
    </source>
</evidence>
<dbReference type="WBParaSite" id="SSLN_0000552301-mRNA-1">
    <property type="protein sequence ID" value="SSLN_0000552301-mRNA-1"/>
    <property type="gene ID" value="SSLN_0000552301"/>
</dbReference>
<dbReference type="Proteomes" id="UP000275846">
    <property type="component" value="Unassembled WGS sequence"/>
</dbReference>